<dbReference type="InterPro" id="IPR024455">
    <property type="entry name" value="Phage_capsid"/>
</dbReference>
<protein>
    <recommendedName>
        <fullName evidence="3">Phage capsid-like C-terminal domain-containing protein</fullName>
    </recommendedName>
</protein>
<feature type="non-terminal residue" evidence="4">
    <location>
        <position position="1"/>
    </location>
</feature>
<name>A0A0F8Z7I4_9ZZZZ</name>
<accession>A0A0F8Z7I4</accession>
<proteinExistence type="predicted"/>
<dbReference type="GO" id="GO:0044423">
    <property type="term" value="C:virion component"/>
    <property type="evidence" value="ECO:0007669"/>
    <property type="project" value="UniProtKB-KW"/>
</dbReference>
<dbReference type="Gene3D" id="3.30.2320.10">
    <property type="entry name" value="hypothetical protein PF0899 domain"/>
    <property type="match status" value="1"/>
</dbReference>
<dbReference type="EMBL" id="LAZR01049415">
    <property type="protein sequence ID" value="KKK89698.1"/>
    <property type="molecule type" value="Genomic_DNA"/>
</dbReference>
<feature type="domain" description="Phage capsid-like C-terminal" evidence="3">
    <location>
        <begin position="2"/>
        <end position="276"/>
    </location>
</feature>
<gene>
    <name evidence="4" type="ORF">LCGC14_2730480</name>
</gene>
<comment type="caution">
    <text evidence="4">The sequence shown here is derived from an EMBL/GenBank/DDBJ whole genome shotgun (WGS) entry which is preliminary data.</text>
</comment>
<dbReference type="NCBIfam" id="TIGR01554">
    <property type="entry name" value="major_cap_HK97"/>
    <property type="match status" value="1"/>
</dbReference>
<evidence type="ECO:0000256" key="1">
    <source>
        <dbReference type="ARBA" id="ARBA00004328"/>
    </source>
</evidence>
<keyword evidence="2" id="KW-0946">Virion</keyword>
<organism evidence="4">
    <name type="scientific">marine sediment metagenome</name>
    <dbReference type="NCBI Taxonomy" id="412755"/>
    <lineage>
        <taxon>unclassified sequences</taxon>
        <taxon>metagenomes</taxon>
        <taxon>ecological metagenomes</taxon>
    </lineage>
</organism>
<dbReference type="SUPFAM" id="SSF56563">
    <property type="entry name" value="Major capsid protein gp5"/>
    <property type="match status" value="1"/>
</dbReference>
<dbReference type="InterPro" id="IPR054612">
    <property type="entry name" value="Phage_capsid-like_C"/>
</dbReference>
<evidence type="ECO:0000259" key="3">
    <source>
        <dbReference type="Pfam" id="PF05065"/>
    </source>
</evidence>
<reference evidence="4" key="1">
    <citation type="journal article" date="2015" name="Nature">
        <title>Complex archaea that bridge the gap between prokaryotes and eukaryotes.</title>
        <authorList>
            <person name="Spang A."/>
            <person name="Saw J.H."/>
            <person name="Jorgensen S.L."/>
            <person name="Zaremba-Niedzwiedzka K."/>
            <person name="Martijn J."/>
            <person name="Lind A.E."/>
            <person name="van Eijk R."/>
            <person name="Schleper C."/>
            <person name="Guy L."/>
            <person name="Ettema T.J."/>
        </authorList>
    </citation>
    <scope>NUCLEOTIDE SEQUENCE</scope>
</reference>
<evidence type="ECO:0000313" key="4">
    <source>
        <dbReference type="EMBL" id="KKK89698.1"/>
    </source>
</evidence>
<sequence>ALVPDSFDTAVIDLRDKYGVARREFFIKPMTSDSDTQPRRVSGPTAYFMGDNSTITESDMEWDQVELTARKIGCLSKISSELNEDAIISISDTLAQEFAQAFAKKEDQAAFLGDGSATYCRIRGLITQLTTATASTVEALTGNTAFSSLDLVDFESMIGKLPDYAEDGAKWYIHKAGFAASMMRLVDAAGGNTAEMLAGKVTRYFLGYPVVTTSVMNSTLTAQTSVKGICYLGDLRLAATLGNRRGIRTITSRERYMELDQIGIQGTQRFAMNIHDVGDTSNPGPVIMLKMPGS</sequence>
<dbReference type="AlphaFoldDB" id="A0A0F8Z7I4"/>
<evidence type="ECO:0000256" key="2">
    <source>
        <dbReference type="ARBA" id="ARBA00022844"/>
    </source>
</evidence>
<dbReference type="Gene3D" id="3.30.2400.10">
    <property type="entry name" value="Major capsid protein gp5"/>
    <property type="match status" value="1"/>
</dbReference>
<comment type="subcellular location">
    <subcellularLocation>
        <location evidence="1">Virion</location>
    </subcellularLocation>
</comment>
<dbReference type="Pfam" id="PF05065">
    <property type="entry name" value="Phage_capsid"/>
    <property type="match status" value="1"/>
</dbReference>